<protein>
    <submittedName>
        <fullName evidence="9">28S rRNA (Cytosine-C(5))-methyltransferase</fullName>
        <ecNumber evidence="9">2.1.1.311</ecNumber>
    </submittedName>
</protein>
<dbReference type="InterPro" id="IPR023267">
    <property type="entry name" value="RCMT"/>
</dbReference>
<name>A0A9W9YN20_9CNID</name>
<dbReference type="PROSITE" id="PS51686">
    <property type="entry name" value="SAM_MT_RSMB_NOP"/>
    <property type="match status" value="1"/>
</dbReference>
<comment type="catalytic activity">
    <reaction evidence="5">
        <text>a cytidine in 25S rRNA + S-adenosyl-L-methionine = a 5-methylcytidine in 25S rRNA + S-adenosyl-L-homocysteine + H(+)</text>
        <dbReference type="Rhea" id="RHEA:47780"/>
        <dbReference type="Rhea" id="RHEA-COMP:11911"/>
        <dbReference type="Rhea" id="RHEA-COMP:11912"/>
        <dbReference type="ChEBI" id="CHEBI:15378"/>
        <dbReference type="ChEBI" id="CHEBI:57856"/>
        <dbReference type="ChEBI" id="CHEBI:59789"/>
        <dbReference type="ChEBI" id="CHEBI:74483"/>
        <dbReference type="ChEBI" id="CHEBI:82748"/>
    </reaction>
</comment>
<dbReference type="EC" id="2.1.1.311" evidence="9"/>
<evidence type="ECO:0000259" key="8">
    <source>
        <dbReference type="PROSITE" id="PS51686"/>
    </source>
</evidence>
<accession>A0A9W9YN20</accession>
<dbReference type="GO" id="GO:0003723">
    <property type="term" value="F:RNA binding"/>
    <property type="evidence" value="ECO:0007669"/>
    <property type="project" value="UniProtKB-UniRule"/>
</dbReference>
<comment type="similarity">
    <text evidence="6">Belongs to the class I-like SAM-binding methyltransferase superfamily. RsmB/NOP family.</text>
</comment>
<dbReference type="InterPro" id="IPR049560">
    <property type="entry name" value="MeTrfase_RsmB-F_NOP2_cat"/>
</dbReference>
<dbReference type="InterPro" id="IPR048889">
    <property type="entry name" value="NSUN5_RCM1_N"/>
</dbReference>
<feature type="binding site" evidence="6">
    <location>
        <position position="263"/>
    </location>
    <ligand>
        <name>S-adenosyl-L-methionine</name>
        <dbReference type="ChEBI" id="CHEBI:59789"/>
    </ligand>
</feature>
<feature type="active site" description="Nucleophile" evidence="6">
    <location>
        <position position="320"/>
    </location>
</feature>
<evidence type="ECO:0000256" key="4">
    <source>
        <dbReference type="ARBA" id="ARBA00022884"/>
    </source>
</evidence>
<dbReference type="FunFam" id="3.40.50.150:FF:000164">
    <property type="entry name" value="Methyltransferase NSUN5, putative"/>
    <property type="match status" value="1"/>
</dbReference>
<feature type="compositionally biased region" description="Polar residues" evidence="7">
    <location>
        <begin position="417"/>
        <end position="432"/>
    </location>
</feature>
<evidence type="ECO:0000256" key="7">
    <source>
        <dbReference type="SAM" id="MobiDB-lite"/>
    </source>
</evidence>
<dbReference type="GO" id="GO:0070475">
    <property type="term" value="P:rRNA base methylation"/>
    <property type="evidence" value="ECO:0007669"/>
    <property type="project" value="TreeGrafter"/>
</dbReference>
<dbReference type="EMBL" id="MU827331">
    <property type="protein sequence ID" value="KAJ7354877.1"/>
    <property type="molecule type" value="Genomic_DNA"/>
</dbReference>
<dbReference type="InterPro" id="IPR001678">
    <property type="entry name" value="MeTrfase_RsmB-F_NOP2_dom"/>
</dbReference>
<dbReference type="PANTHER" id="PTHR22807:SF4">
    <property type="entry name" value="28S RRNA (CYTOSINE-C(5))-METHYLTRANSFERASE"/>
    <property type="match status" value="1"/>
</dbReference>
<evidence type="ECO:0000256" key="5">
    <source>
        <dbReference type="ARBA" id="ARBA00053002"/>
    </source>
</evidence>
<dbReference type="PRINTS" id="PR02008">
    <property type="entry name" value="RCMTFAMILY"/>
</dbReference>
<dbReference type="AlphaFoldDB" id="A0A9W9YN20"/>
<dbReference type="GO" id="GO:0008173">
    <property type="term" value="F:RNA methyltransferase activity"/>
    <property type="evidence" value="ECO:0007669"/>
    <property type="project" value="InterPro"/>
</dbReference>
<feature type="compositionally biased region" description="Basic residues" evidence="7">
    <location>
        <begin position="451"/>
        <end position="464"/>
    </location>
</feature>
<reference evidence="9" key="1">
    <citation type="submission" date="2023-01" db="EMBL/GenBank/DDBJ databases">
        <title>Genome assembly of the deep-sea coral Lophelia pertusa.</title>
        <authorList>
            <person name="Herrera S."/>
            <person name="Cordes E."/>
        </authorList>
    </citation>
    <scope>NUCLEOTIDE SEQUENCE</scope>
    <source>
        <strain evidence="9">USNM1676648</strain>
        <tissue evidence="9">Polyp</tissue>
    </source>
</reference>
<dbReference type="Proteomes" id="UP001163046">
    <property type="component" value="Unassembled WGS sequence"/>
</dbReference>
<comment type="caution">
    <text evidence="9">The sequence shown here is derived from an EMBL/GenBank/DDBJ whole genome shotgun (WGS) entry which is preliminary data.</text>
</comment>
<dbReference type="InterPro" id="IPR029063">
    <property type="entry name" value="SAM-dependent_MTases_sf"/>
</dbReference>
<feature type="region of interest" description="Disordered" evidence="7">
    <location>
        <begin position="393"/>
        <end position="464"/>
    </location>
</feature>
<comment type="caution">
    <text evidence="6">Lacks conserved residue(s) required for the propagation of feature annotation.</text>
</comment>
<dbReference type="GO" id="GO:0005730">
    <property type="term" value="C:nucleolus"/>
    <property type="evidence" value="ECO:0007669"/>
    <property type="project" value="TreeGrafter"/>
</dbReference>
<organism evidence="9 10">
    <name type="scientific">Desmophyllum pertusum</name>
    <dbReference type="NCBI Taxonomy" id="174260"/>
    <lineage>
        <taxon>Eukaryota</taxon>
        <taxon>Metazoa</taxon>
        <taxon>Cnidaria</taxon>
        <taxon>Anthozoa</taxon>
        <taxon>Hexacorallia</taxon>
        <taxon>Scleractinia</taxon>
        <taxon>Caryophylliina</taxon>
        <taxon>Caryophylliidae</taxon>
        <taxon>Desmophyllum</taxon>
    </lineage>
</organism>
<dbReference type="InterPro" id="IPR049561">
    <property type="entry name" value="NSUN5_7_fdxn-like"/>
</dbReference>
<keyword evidence="10" id="KW-1185">Reference proteome</keyword>
<feature type="binding site" evidence="6">
    <location>
        <position position="216"/>
    </location>
    <ligand>
        <name>S-adenosyl-L-methionine</name>
        <dbReference type="ChEBI" id="CHEBI:59789"/>
    </ligand>
</feature>
<evidence type="ECO:0000256" key="2">
    <source>
        <dbReference type="ARBA" id="ARBA00022679"/>
    </source>
</evidence>
<dbReference type="Gene3D" id="3.40.50.150">
    <property type="entry name" value="Vaccinia Virus protein VP39"/>
    <property type="match status" value="1"/>
</dbReference>
<proteinExistence type="inferred from homology"/>
<feature type="domain" description="SAM-dependent MTase RsmB/NOP-type" evidence="8">
    <location>
        <begin position="81"/>
        <end position="386"/>
    </location>
</feature>
<keyword evidence="1 6" id="KW-0489">Methyltransferase</keyword>
<keyword evidence="2 6" id="KW-0808">Transferase</keyword>
<dbReference type="PANTHER" id="PTHR22807">
    <property type="entry name" value="NOP2 YEAST -RELATED NOL1/NOP2/FMU SUN DOMAIN-CONTAINING"/>
    <property type="match status" value="1"/>
</dbReference>
<evidence type="ECO:0000313" key="10">
    <source>
        <dbReference type="Proteomes" id="UP001163046"/>
    </source>
</evidence>
<dbReference type="Pfam" id="PF01189">
    <property type="entry name" value="Methyltr_RsmB-F"/>
    <property type="match status" value="1"/>
</dbReference>
<evidence type="ECO:0000256" key="3">
    <source>
        <dbReference type="ARBA" id="ARBA00022691"/>
    </source>
</evidence>
<feature type="binding site" evidence="6">
    <location>
        <begin position="192"/>
        <end position="198"/>
    </location>
    <ligand>
        <name>S-adenosyl-L-methionine</name>
        <dbReference type="ChEBI" id="CHEBI:59789"/>
    </ligand>
</feature>
<dbReference type="OrthoDB" id="435282at2759"/>
<sequence length="464" mass="52272">MNNDRGILEDIFEQTRLLKLEKKLKHNYALVLVYDLLFGQGIQCGGELKQCISKNKTALQSCLARLKIKAKVHRNEDLLPKGALETGSIPRYVRINRIKTSMKAVIQDFKQNDYQLVEPQNISSFVTQSKNSVDKKFMCDKHLSDVLVFPAGTDLHDHPLYVSGHILLQDKASCLPAHVLAAPSGSHVIDACAAPGNKSSHVASLMNNKGKIFAFDSDSKRLTVMQKLMKKASVECVTTRNCSFLEVDPLDVKYSNVQYIVVDPSCSGSGIVSRMDNFIDDAEDKRKKEKRLESLAKFQLSVLNHALSFPFVKRVVYSTCSIHQQENEDVVEAALKANGDRYTLDRPLPSWTHRGMAVFPGAEKCIRASPDQDYTNGFFVALFVKKESEMEQKRTEHNGVLPKRKRKHSNGVVTEPEMSSQSESTNKINNEESMLPLAHVMATSSHDNLSPKKKRRKRNKNRRK</sequence>
<dbReference type="Pfam" id="PF21148">
    <property type="entry name" value="NSUN5_fdxn-like"/>
    <property type="match status" value="1"/>
</dbReference>
<keyword evidence="4 6" id="KW-0694">RNA-binding</keyword>
<keyword evidence="3 6" id="KW-0949">S-adenosyl-L-methionine</keyword>
<evidence type="ECO:0000256" key="1">
    <source>
        <dbReference type="ARBA" id="ARBA00022603"/>
    </source>
</evidence>
<dbReference type="SUPFAM" id="SSF53335">
    <property type="entry name" value="S-adenosyl-L-methionine-dependent methyltransferases"/>
    <property type="match status" value="1"/>
</dbReference>
<evidence type="ECO:0000256" key="6">
    <source>
        <dbReference type="PROSITE-ProRule" id="PRU01023"/>
    </source>
</evidence>
<dbReference type="Pfam" id="PF21153">
    <property type="entry name" value="NSUN5_N"/>
    <property type="match status" value="1"/>
</dbReference>
<gene>
    <name evidence="9" type="primary">NSUN5_1</name>
    <name evidence="9" type="ORF">OS493_029434</name>
</gene>
<dbReference type="Gene3D" id="3.30.70.1170">
    <property type="entry name" value="Sun protein, domain 3"/>
    <property type="match status" value="1"/>
</dbReference>
<evidence type="ECO:0000313" key="9">
    <source>
        <dbReference type="EMBL" id="KAJ7354877.1"/>
    </source>
</evidence>